<name>A0A3G7U4M6_9PSED</name>
<dbReference type="EMBL" id="CP027754">
    <property type="protein sequence ID" value="AZE54230.1"/>
    <property type="molecule type" value="Genomic_DNA"/>
</dbReference>
<protein>
    <submittedName>
        <fullName evidence="1">Uncharacterized protein</fullName>
    </submittedName>
</protein>
<organism evidence="1 2">
    <name type="scientific">Pseudomonas synxantha</name>
    <dbReference type="NCBI Taxonomy" id="47883"/>
    <lineage>
        <taxon>Bacteria</taxon>
        <taxon>Pseudomonadati</taxon>
        <taxon>Pseudomonadota</taxon>
        <taxon>Gammaproteobacteria</taxon>
        <taxon>Pseudomonadales</taxon>
        <taxon>Pseudomonadaceae</taxon>
        <taxon>Pseudomonas</taxon>
    </lineage>
</organism>
<reference evidence="1 2" key="1">
    <citation type="submission" date="2018-03" db="EMBL/GenBank/DDBJ databases">
        <title>Diversity of phytobeneficial traits revealed by whole-genome analysis of worldwide-isolated phenazine-producing Pseudomonas spp.</title>
        <authorList>
            <person name="Biessy A."/>
            <person name="Novinscak A."/>
            <person name="Blom J."/>
            <person name="Leger G."/>
            <person name="Thomashow L.S."/>
            <person name="Cazorla F.M."/>
            <person name="Josic D."/>
            <person name="Filion M."/>
        </authorList>
    </citation>
    <scope>NUCLEOTIDE SEQUENCE [LARGE SCALE GENOMIC DNA]</scope>
    <source>
        <strain evidence="1 2">30B</strain>
    </source>
</reference>
<sequence length="37" mass="4172">MYELLFFQYKSVGWSGCGGVWAAGVVSERCAFFTKVF</sequence>
<accession>A0A3G7U4M6</accession>
<dbReference type="AlphaFoldDB" id="A0A3G7U4M6"/>
<gene>
    <name evidence="1" type="ORF">C4K03_2061</name>
</gene>
<dbReference type="Proteomes" id="UP000268696">
    <property type="component" value="Chromosome"/>
</dbReference>
<evidence type="ECO:0000313" key="1">
    <source>
        <dbReference type="EMBL" id="AZE54230.1"/>
    </source>
</evidence>
<proteinExistence type="predicted"/>
<evidence type="ECO:0000313" key="2">
    <source>
        <dbReference type="Proteomes" id="UP000268696"/>
    </source>
</evidence>